<name>A0A2H5PI83_CITUN</name>
<gene>
    <name evidence="1" type="ORF">CUMW_139150</name>
</gene>
<dbReference type="EMBL" id="BDQV01000077">
    <property type="protein sequence ID" value="GAY52073.1"/>
    <property type="molecule type" value="Genomic_DNA"/>
</dbReference>
<dbReference type="AlphaFoldDB" id="A0A2H5PI83"/>
<organism evidence="1 2">
    <name type="scientific">Citrus unshiu</name>
    <name type="common">Satsuma mandarin</name>
    <name type="synonym">Citrus nobilis var. unshiu</name>
    <dbReference type="NCBI Taxonomy" id="55188"/>
    <lineage>
        <taxon>Eukaryota</taxon>
        <taxon>Viridiplantae</taxon>
        <taxon>Streptophyta</taxon>
        <taxon>Embryophyta</taxon>
        <taxon>Tracheophyta</taxon>
        <taxon>Spermatophyta</taxon>
        <taxon>Magnoliopsida</taxon>
        <taxon>eudicotyledons</taxon>
        <taxon>Gunneridae</taxon>
        <taxon>Pentapetalae</taxon>
        <taxon>rosids</taxon>
        <taxon>malvids</taxon>
        <taxon>Sapindales</taxon>
        <taxon>Rutaceae</taxon>
        <taxon>Aurantioideae</taxon>
        <taxon>Citrus</taxon>
    </lineage>
</organism>
<sequence length="82" mass="9134">RRVGPRNSNVSTNQVSAVAFLDSRHTTVPSGPSPTSQMLIIYQILRFSPPLPPLPLPHPPPFLLFHLKQNHQVNDCQNMNIG</sequence>
<protein>
    <submittedName>
        <fullName evidence="1">Uncharacterized protein</fullName>
    </submittedName>
</protein>
<evidence type="ECO:0000313" key="2">
    <source>
        <dbReference type="Proteomes" id="UP000236630"/>
    </source>
</evidence>
<accession>A0A2H5PI83</accession>
<evidence type="ECO:0000313" key="1">
    <source>
        <dbReference type="EMBL" id="GAY52073.1"/>
    </source>
</evidence>
<proteinExistence type="predicted"/>
<comment type="caution">
    <text evidence="1">The sequence shown here is derived from an EMBL/GenBank/DDBJ whole genome shotgun (WGS) entry which is preliminary data.</text>
</comment>
<keyword evidence="2" id="KW-1185">Reference proteome</keyword>
<feature type="non-terminal residue" evidence="1">
    <location>
        <position position="1"/>
    </location>
</feature>
<reference evidence="1 2" key="1">
    <citation type="journal article" date="2017" name="Front. Genet.">
        <title>Draft sequencing of the heterozygous diploid genome of Satsuma (Citrus unshiu Marc.) using a hybrid assembly approach.</title>
        <authorList>
            <person name="Shimizu T."/>
            <person name="Tanizawa Y."/>
            <person name="Mochizuki T."/>
            <person name="Nagasaki H."/>
            <person name="Yoshioka T."/>
            <person name="Toyoda A."/>
            <person name="Fujiyama A."/>
            <person name="Kaminuma E."/>
            <person name="Nakamura Y."/>
        </authorList>
    </citation>
    <scope>NUCLEOTIDE SEQUENCE [LARGE SCALE GENOMIC DNA]</scope>
    <source>
        <strain evidence="2">cv. Miyagawa wase</strain>
    </source>
</reference>
<dbReference type="Proteomes" id="UP000236630">
    <property type="component" value="Unassembled WGS sequence"/>
</dbReference>